<dbReference type="Pfam" id="PF01286">
    <property type="entry name" value="XPA_N"/>
    <property type="match status" value="1"/>
</dbReference>
<dbReference type="GO" id="GO:0006284">
    <property type="term" value="P:base-excision repair"/>
    <property type="evidence" value="ECO:0007669"/>
    <property type="project" value="TreeGrafter"/>
</dbReference>
<evidence type="ECO:0000256" key="7">
    <source>
        <dbReference type="ARBA" id="ARBA00023125"/>
    </source>
</evidence>
<dbReference type="GO" id="GO:0008270">
    <property type="term" value="F:zinc ion binding"/>
    <property type="evidence" value="ECO:0007669"/>
    <property type="project" value="UniProtKB-KW"/>
</dbReference>
<dbReference type="Proteomes" id="UP000198287">
    <property type="component" value="Unassembled WGS sequence"/>
</dbReference>
<dbReference type="NCBIfam" id="TIGR00598">
    <property type="entry name" value="rad14"/>
    <property type="match status" value="1"/>
</dbReference>
<keyword evidence="7" id="KW-0238">DNA-binding</keyword>
<dbReference type="SUPFAM" id="SSF57716">
    <property type="entry name" value="Glucocorticoid receptor-like (DNA-binding domain)"/>
    <property type="match status" value="1"/>
</dbReference>
<dbReference type="InterPro" id="IPR037129">
    <property type="entry name" value="XPA_sf"/>
</dbReference>
<comment type="similarity">
    <text evidence="2">Belongs to the XPA family.</text>
</comment>
<comment type="caution">
    <text evidence="12">The sequence shown here is derived from an EMBL/GenBank/DDBJ whole genome shotgun (WGS) entry which is preliminary data.</text>
</comment>
<protein>
    <submittedName>
        <fullName evidence="12">DNA repair protein complementing XP-A cells</fullName>
    </submittedName>
</protein>
<dbReference type="GO" id="GO:0003684">
    <property type="term" value="F:damaged DNA binding"/>
    <property type="evidence" value="ECO:0007669"/>
    <property type="project" value="InterPro"/>
</dbReference>
<evidence type="ECO:0000256" key="2">
    <source>
        <dbReference type="ARBA" id="ARBA00005548"/>
    </source>
</evidence>
<keyword evidence="10" id="KW-0175">Coiled coil</keyword>
<dbReference type="PANTHER" id="PTHR10142:SF0">
    <property type="entry name" value="DNA REPAIR PROTEIN COMPLEMENTING XP-A CELLS"/>
    <property type="match status" value="1"/>
</dbReference>
<dbReference type="InterPro" id="IPR009061">
    <property type="entry name" value="DNA-bd_dom_put_sf"/>
</dbReference>
<evidence type="ECO:0000256" key="9">
    <source>
        <dbReference type="ARBA" id="ARBA00023242"/>
    </source>
</evidence>
<keyword evidence="6" id="KW-0862">Zinc</keyword>
<keyword evidence="13" id="KW-1185">Reference proteome</keyword>
<keyword evidence="4" id="KW-0227">DNA damage</keyword>
<evidence type="ECO:0000256" key="3">
    <source>
        <dbReference type="ARBA" id="ARBA00022723"/>
    </source>
</evidence>
<keyword evidence="8" id="KW-0234">DNA repair</keyword>
<evidence type="ECO:0000313" key="12">
    <source>
        <dbReference type="EMBL" id="OXA63343.1"/>
    </source>
</evidence>
<dbReference type="GO" id="GO:1901255">
    <property type="term" value="P:nucleotide-excision repair involved in interstrand cross-link repair"/>
    <property type="evidence" value="ECO:0007669"/>
    <property type="project" value="TreeGrafter"/>
</dbReference>
<dbReference type="GO" id="GO:0000715">
    <property type="term" value="P:nucleotide-excision repair, DNA damage recognition"/>
    <property type="evidence" value="ECO:0007669"/>
    <property type="project" value="TreeGrafter"/>
</dbReference>
<evidence type="ECO:0000313" key="13">
    <source>
        <dbReference type="Proteomes" id="UP000198287"/>
    </source>
</evidence>
<evidence type="ECO:0000256" key="4">
    <source>
        <dbReference type="ARBA" id="ARBA00022763"/>
    </source>
</evidence>
<evidence type="ECO:0000259" key="11">
    <source>
        <dbReference type="Pfam" id="PF05181"/>
    </source>
</evidence>
<proteinExistence type="inferred from homology"/>
<organism evidence="12 13">
    <name type="scientific">Folsomia candida</name>
    <name type="common">Springtail</name>
    <dbReference type="NCBI Taxonomy" id="158441"/>
    <lineage>
        <taxon>Eukaryota</taxon>
        <taxon>Metazoa</taxon>
        <taxon>Ecdysozoa</taxon>
        <taxon>Arthropoda</taxon>
        <taxon>Hexapoda</taxon>
        <taxon>Collembola</taxon>
        <taxon>Entomobryomorpha</taxon>
        <taxon>Isotomoidea</taxon>
        <taxon>Isotomidae</taxon>
        <taxon>Proisotominae</taxon>
        <taxon>Folsomia</taxon>
    </lineage>
</organism>
<dbReference type="SUPFAM" id="SSF46955">
    <property type="entry name" value="Putative DNA-binding domain"/>
    <property type="match status" value="1"/>
</dbReference>
<feature type="domain" description="XPA C-terminal" evidence="11">
    <location>
        <begin position="228"/>
        <end position="279"/>
    </location>
</feature>
<accession>A0A226F0P6</accession>
<dbReference type="FunFam" id="3.90.530.10:FF:000001">
    <property type="entry name" value="DNA repair protein complementing XP-A cells"/>
    <property type="match status" value="1"/>
</dbReference>
<dbReference type="PANTHER" id="PTHR10142">
    <property type="entry name" value="DNA REPAIR PROTEIN COMPLEMENTING XP-A CELLS"/>
    <property type="match status" value="1"/>
</dbReference>
<dbReference type="GO" id="GO:0000110">
    <property type="term" value="C:nucleotide-excision repair factor 1 complex"/>
    <property type="evidence" value="ECO:0007669"/>
    <property type="project" value="TreeGrafter"/>
</dbReference>
<evidence type="ECO:0000256" key="10">
    <source>
        <dbReference type="SAM" id="Coils"/>
    </source>
</evidence>
<keyword evidence="5" id="KW-0863">Zinc-finger</keyword>
<name>A0A226F0P6_FOLCA</name>
<dbReference type="Gene3D" id="3.90.530.10">
    <property type="entry name" value="XPA C-terminal domain"/>
    <property type="match status" value="1"/>
</dbReference>
<keyword evidence="9" id="KW-0539">Nucleus</keyword>
<comment type="subcellular location">
    <subcellularLocation>
        <location evidence="1">Nucleus</location>
    </subcellularLocation>
</comment>
<gene>
    <name evidence="12" type="ORF">Fcan01_02641</name>
</gene>
<sequence>MVDGGRYNISLNLECSRYDENTTKYYFRTLSRNIYQGLTGPGIFANSLEMSSQELPSLSQDQKDRITRNREAALQRQRKRVEDAELEFLIENEAQIREEEKEARLRNSFDGFAHNADSDGPPKSKKAKIYHDAKESQLFTDMQNVVNEGSVVRIQGTKVIDTGGGFLIEEGDLVEQEEQEKVLSVHPAAFVPTDAPNCQDCGLSFSESYLLLNFDHPVCDRCKDMDDKHKLITRTDSKNEFLLKDVDLDRREPILKYISRPNPHNNRWGDMKLYLRLQVEKRAIEVWGSLESINEQLELREENRAKTKIKKYNKKMKSLRMTARSSLYTRDLGPHEHLWGPDVCVNEDEDLYTHQCTDCGQEETFEKM</sequence>
<feature type="coiled-coil region" evidence="10">
    <location>
        <begin position="67"/>
        <end position="106"/>
    </location>
</feature>
<dbReference type="STRING" id="158441.A0A226F0P6"/>
<dbReference type="EMBL" id="LNIX01000001">
    <property type="protein sequence ID" value="OXA63343.1"/>
    <property type="molecule type" value="Genomic_DNA"/>
</dbReference>
<feature type="coiled-coil region" evidence="10">
    <location>
        <begin position="290"/>
        <end position="322"/>
    </location>
</feature>
<dbReference type="GO" id="GO:0070914">
    <property type="term" value="P:UV-damage excision repair"/>
    <property type="evidence" value="ECO:0007669"/>
    <property type="project" value="TreeGrafter"/>
</dbReference>
<reference evidence="12 13" key="1">
    <citation type="submission" date="2015-12" db="EMBL/GenBank/DDBJ databases">
        <title>The genome of Folsomia candida.</title>
        <authorList>
            <person name="Faddeeva A."/>
            <person name="Derks M.F."/>
            <person name="Anvar Y."/>
            <person name="Smit S."/>
            <person name="Van Straalen N."/>
            <person name="Roelofs D."/>
        </authorList>
    </citation>
    <scope>NUCLEOTIDE SEQUENCE [LARGE SCALE GENOMIC DNA]</scope>
    <source>
        <strain evidence="12 13">VU population</strain>
        <tissue evidence="12">Whole body</tissue>
    </source>
</reference>
<dbReference type="InterPro" id="IPR022656">
    <property type="entry name" value="XPA_C"/>
</dbReference>
<keyword evidence="3" id="KW-0479">Metal-binding</keyword>
<dbReference type="AlphaFoldDB" id="A0A226F0P6"/>
<evidence type="ECO:0000256" key="5">
    <source>
        <dbReference type="ARBA" id="ARBA00022771"/>
    </source>
</evidence>
<evidence type="ECO:0000256" key="8">
    <source>
        <dbReference type="ARBA" id="ARBA00023204"/>
    </source>
</evidence>
<dbReference type="Pfam" id="PF05181">
    <property type="entry name" value="XPA_C"/>
    <property type="match status" value="1"/>
</dbReference>
<evidence type="ECO:0000256" key="6">
    <source>
        <dbReference type="ARBA" id="ARBA00022833"/>
    </source>
</evidence>
<dbReference type="InterPro" id="IPR000465">
    <property type="entry name" value="XPA/RAD14"/>
</dbReference>
<evidence type="ECO:0000256" key="1">
    <source>
        <dbReference type="ARBA" id="ARBA00004123"/>
    </source>
</evidence>
<dbReference type="InterPro" id="IPR022652">
    <property type="entry name" value="Znf_XPA_CS"/>
</dbReference>
<dbReference type="CDD" id="cd21076">
    <property type="entry name" value="DBD_XPA"/>
    <property type="match status" value="1"/>
</dbReference>
<dbReference type="OrthoDB" id="68328at2759"/>